<feature type="transmembrane region" description="Helical" evidence="1">
    <location>
        <begin position="92"/>
        <end position="114"/>
    </location>
</feature>
<sequence>MDFFTELGVLGLFVSSFLAATILPMGSEVILVALLLSEVNPVILVVVATIGNVLGSLVNYGIGFLGGTFLQRRVLKVSEAEFEKLEQRFRKLGVWSLLFAWVPIVGDPLTLIAGGLRINILLFLLLVTLGKFGRYLAVAYVTLPNGF</sequence>
<organism evidence="3">
    <name type="scientific">hydrothermal vent metagenome</name>
    <dbReference type="NCBI Taxonomy" id="652676"/>
    <lineage>
        <taxon>unclassified sequences</taxon>
        <taxon>metagenomes</taxon>
        <taxon>ecological metagenomes</taxon>
    </lineage>
</organism>
<dbReference type="PANTHER" id="PTHR42709:SF4">
    <property type="entry name" value="INNER MEMBRANE PROTEIN YQAA"/>
    <property type="match status" value="1"/>
</dbReference>
<keyword evidence="1" id="KW-0812">Transmembrane</keyword>
<dbReference type="EMBL" id="UOFB01000227">
    <property type="protein sequence ID" value="VAW47955.1"/>
    <property type="molecule type" value="Genomic_DNA"/>
</dbReference>
<evidence type="ECO:0000313" key="3">
    <source>
        <dbReference type="EMBL" id="VAW47955.1"/>
    </source>
</evidence>
<protein>
    <submittedName>
        <fullName evidence="3">Probable membrane protein YPO3302</fullName>
    </submittedName>
</protein>
<feature type="transmembrane region" description="Helical" evidence="1">
    <location>
        <begin position="120"/>
        <end position="143"/>
    </location>
</feature>
<feature type="domain" description="VTT" evidence="2">
    <location>
        <begin position="29"/>
        <end position="141"/>
    </location>
</feature>
<evidence type="ECO:0000259" key="2">
    <source>
        <dbReference type="Pfam" id="PF09335"/>
    </source>
</evidence>
<evidence type="ECO:0000256" key="1">
    <source>
        <dbReference type="SAM" id="Phobius"/>
    </source>
</evidence>
<feature type="transmembrane region" description="Helical" evidence="1">
    <location>
        <begin position="42"/>
        <end position="71"/>
    </location>
</feature>
<dbReference type="InterPro" id="IPR051311">
    <property type="entry name" value="DedA_domain"/>
</dbReference>
<keyword evidence="1" id="KW-0472">Membrane</keyword>
<name>A0A3B0VWC4_9ZZZZ</name>
<dbReference type="InterPro" id="IPR032816">
    <property type="entry name" value="VTT_dom"/>
</dbReference>
<dbReference type="Pfam" id="PF09335">
    <property type="entry name" value="VTT_dom"/>
    <property type="match status" value="1"/>
</dbReference>
<accession>A0A3B0VWC4</accession>
<gene>
    <name evidence="3" type="ORF">MNBD_GAMMA04-1969</name>
</gene>
<feature type="transmembrane region" description="Helical" evidence="1">
    <location>
        <begin position="7"/>
        <end position="36"/>
    </location>
</feature>
<proteinExistence type="predicted"/>
<keyword evidence="1" id="KW-1133">Transmembrane helix</keyword>
<reference evidence="3" key="1">
    <citation type="submission" date="2018-06" db="EMBL/GenBank/DDBJ databases">
        <authorList>
            <person name="Zhirakovskaya E."/>
        </authorList>
    </citation>
    <scope>NUCLEOTIDE SEQUENCE</scope>
</reference>
<dbReference type="PANTHER" id="PTHR42709">
    <property type="entry name" value="ALKALINE PHOSPHATASE LIKE PROTEIN"/>
    <property type="match status" value="1"/>
</dbReference>
<dbReference type="AlphaFoldDB" id="A0A3B0VWC4"/>